<sequence length="63" mass="6917">MKEPVRADRPADYVESDLADLAEVGLAELRRYPTPGPSRRLLDETRRPRLGAIAGSNPSGRAE</sequence>
<gene>
    <name evidence="2" type="ORF">ABII15_32610</name>
</gene>
<evidence type="ECO:0000313" key="2">
    <source>
        <dbReference type="EMBL" id="XCJ74426.1"/>
    </source>
</evidence>
<proteinExistence type="predicted"/>
<dbReference type="AlphaFoldDB" id="A0AAU8J1L5"/>
<dbReference type="EMBL" id="CP159534">
    <property type="protein sequence ID" value="XCJ74426.1"/>
    <property type="molecule type" value="Genomic_DNA"/>
</dbReference>
<dbReference type="KEGG" id="stac:ABII15_32610"/>
<organism evidence="2">
    <name type="scientific">Streptomyces tabacisoli</name>
    <dbReference type="NCBI Taxonomy" id="3156398"/>
    <lineage>
        <taxon>Bacteria</taxon>
        <taxon>Bacillati</taxon>
        <taxon>Actinomycetota</taxon>
        <taxon>Actinomycetes</taxon>
        <taxon>Kitasatosporales</taxon>
        <taxon>Streptomycetaceae</taxon>
        <taxon>Streptomyces</taxon>
    </lineage>
</organism>
<evidence type="ECO:0000256" key="1">
    <source>
        <dbReference type="SAM" id="MobiDB-lite"/>
    </source>
</evidence>
<name>A0AAU8J1L5_9ACTN</name>
<accession>A0AAU8J1L5</accession>
<protein>
    <submittedName>
        <fullName evidence="2">Uncharacterized protein</fullName>
    </submittedName>
</protein>
<reference evidence="2" key="1">
    <citation type="submission" date="2024-06" db="EMBL/GenBank/DDBJ databases">
        <title>Streptomyces sp. strain HUAS MG91 genome sequences.</title>
        <authorList>
            <person name="Mo P."/>
        </authorList>
    </citation>
    <scope>NUCLEOTIDE SEQUENCE</scope>
    <source>
        <strain evidence="2">HUAS MG91</strain>
    </source>
</reference>
<dbReference type="RefSeq" id="WP_353945870.1">
    <property type="nucleotide sequence ID" value="NZ_CP159534.1"/>
</dbReference>
<feature type="region of interest" description="Disordered" evidence="1">
    <location>
        <begin position="31"/>
        <end position="63"/>
    </location>
</feature>